<keyword evidence="1" id="KW-0472">Membrane</keyword>
<keyword evidence="2" id="KW-1185">Reference proteome</keyword>
<name>A0A1I7ZYV2_9BILA</name>
<sequence length="336" mass="38911">MSDSLSTIYGLILDLAAIGSFTIKPFSIFIIIYYTPKHLRITSYFILNEMIWNLAGNLLFTLGHPYPLLPAQCIRLDGIIAQFISSETIRHIFFLLILVTAVNCNIGLLTTFQFRYMAIAWKDIRTRVHVAWGYVYCILLHVICTAIFCYLQYNMRTTVEEYSQLDHLEHTNNVFCFKPSGWEKRLLMWSFFFSMIGFAATLLVFTLLCYAEFRKQEGQLEKKTLEMQRRVMRNLVIMTAVPVVLACFPLFMASLFIQFNEWPYAREVAAVSYMLVSNHGTVYSVLTLLLFQSYRRAAKTILDKCSSVVLRVVLKRKSPVVMTTKVMTIGYSSRRI</sequence>
<reference evidence="3" key="1">
    <citation type="submission" date="2016-11" db="UniProtKB">
        <authorList>
            <consortium name="WormBaseParasite"/>
        </authorList>
    </citation>
    <scope>IDENTIFICATION</scope>
</reference>
<dbReference type="InterPro" id="IPR019422">
    <property type="entry name" value="7TM_GPCR_serpentine_rcpt_Srh"/>
</dbReference>
<dbReference type="PANTHER" id="PTHR22941">
    <property type="entry name" value="SERPENTINE RECEPTOR"/>
    <property type="match status" value="1"/>
</dbReference>
<keyword evidence="1" id="KW-0812">Transmembrane</keyword>
<proteinExistence type="predicted"/>
<dbReference type="WBParaSite" id="L893_g30960.t1">
    <property type="protein sequence ID" value="L893_g30960.t1"/>
    <property type="gene ID" value="L893_g30960"/>
</dbReference>
<dbReference type="SUPFAM" id="SSF81321">
    <property type="entry name" value="Family A G protein-coupled receptor-like"/>
    <property type="match status" value="1"/>
</dbReference>
<dbReference type="Gene3D" id="1.20.1070.10">
    <property type="entry name" value="Rhodopsin 7-helix transmembrane proteins"/>
    <property type="match status" value="1"/>
</dbReference>
<evidence type="ECO:0000256" key="1">
    <source>
        <dbReference type="SAM" id="Phobius"/>
    </source>
</evidence>
<feature type="transmembrane region" description="Helical" evidence="1">
    <location>
        <begin position="187"/>
        <end position="213"/>
    </location>
</feature>
<dbReference type="Pfam" id="PF10318">
    <property type="entry name" value="7TM_GPCR_Srh"/>
    <property type="match status" value="1"/>
</dbReference>
<keyword evidence="1" id="KW-1133">Transmembrane helix</keyword>
<feature type="transmembrane region" description="Helical" evidence="1">
    <location>
        <begin position="271"/>
        <end position="291"/>
    </location>
</feature>
<dbReference type="PANTHER" id="PTHR22941:SF307">
    <property type="entry name" value="SERPENTINE RECEPTOR, CLASS H"/>
    <property type="match status" value="1"/>
</dbReference>
<feature type="transmembrane region" description="Helical" evidence="1">
    <location>
        <begin position="234"/>
        <end position="259"/>
    </location>
</feature>
<feature type="transmembrane region" description="Helical" evidence="1">
    <location>
        <begin position="133"/>
        <end position="153"/>
    </location>
</feature>
<dbReference type="InterPro" id="IPR053220">
    <property type="entry name" value="Nematode_rcpt-like_serp_H"/>
</dbReference>
<feature type="transmembrane region" description="Helical" evidence="1">
    <location>
        <begin position="6"/>
        <end position="34"/>
    </location>
</feature>
<dbReference type="Proteomes" id="UP000095287">
    <property type="component" value="Unplaced"/>
</dbReference>
<accession>A0A1I7ZYV2</accession>
<evidence type="ECO:0000313" key="3">
    <source>
        <dbReference type="WBParaSite" id="L893_g30960.t1"/>
    </source>
</evidence>
<feature type="transmembrane region" description="Helical" evidence="1">
    <location>
        <begin position="92"/>
        <end position="112"/>
    </location>
</feature>
<feature type="transmembrane region" description="Helical" evidence="1">
    <location>
        <begin position="41"/>
        <end position="60"/>
    </location>
</feature>
<organism evidence="2 3">
    <name type="scientific">Steinernema glaseri</name>
    <dbReference type="NCBI Taxonomy" id="37863"/>
    <lineage>
        <taxon>Eukaryota</taxon>
        <taxon>Metazoa</taxon>
        <taxon>Ecdysozoa</taxon>
        <taxon>Nematoda</taxon>
        <taxon>Chromadorea</taxon>
        <taxon>Rhabditida</taxon>
        <taxon>Tylenchina</taxon>
        <taxon>Panagrolaimomorpha</taxon>
        <taxon>Strongyloidoidea</taxon>
        <taxon>Steinernematidae</taxon>
        <taxon>Steinernema</taxon>
    </lineage>
</organism>
<evidence type="ECO:0000313" key="2">
    <source>
        <dbReference type="Proteomes" id="UP000095287"/>
    </source>
</evidence>
<protein>
    <submittedName>
        <fullName evidence="3">G_PROTEIN_RECEP_F1_2 domain-containing protein</fullName>
    </submittedName>
</protein>
<dbReference type="AlphaFoldDB" id="A0A1I7ZYV2"/>